<evidence type="ECO:0000256" key="10">
    <source>
        <dbReference type="RuleBase" id="RU363034"/>
    </source>
</evidence>
<dbReference type="InterPro" id="IPR001254">
    <property type="entry name" value="Trypsin_dom"/>
</dbReference>
<dbReference type="InterPro" id="IPR043504">
    <property type="entry name" value="Peptidase_S1_PA_chymotrypsin"/>
</dbReference>
<evidence type="ECO:0000313" key="13">
    <source>
        <dbReference type="EMBL" id="CAG9802950.1"/>
    </source>
</evidence>
<dbReference type="PANTHER" id="PTHR24276">
    <property type="entry name" value="POLYSERASE-RELATED"/>
    <property type="match status" value="1"/>
</dbReference>
<keyword evidence="6 10" id="KW-0720">Serine protease</keyword>
<comment type="similarity">
    <text evidence="9">Belongs to the peptidase S1 family. CLIP subfamily.</text>
</comment>
<dbReference type="InterPro" id="IPR001314">
    <property type="entry name" value="Peptidase_S1A"/>
</dbReference>
<keyword evidence="8" id="KW-1015">Disulfide bond</keyword>
<dbReference type="FunFam" id="2.40.10.10:FF:000047">
    <property type="entry name" value="Trypsin eta"/>
    <property type="match status" value="1"/>
</dbReference>
<accession>A0A9N9RT50</accession>
<dbReference type="EMBL" id="OU895878">
    <property type="protein sequence ID" value="CAG9802950.1"/>
    <property type="molecule type" value="Genomic_DNA"/>
</dbReference>
<feature type="signal peptide" evidence="11">
    <location>
        <begin position="1"/>
        <end position="19"/>
    </location>
</feature>
<evidence type="ECO:0000256" key="11">
    <source>
        <dbReference type="SAM" id="SignalP"/>
    </source>
</evidence>
<evidence type="ECO:0000259" key="12">
    <source>
        <dbReference type="PROSITE" id="PS50240"/>
    </source>
</evidence>
<reference evidence="13" key="1">
    <citation type="submission" date="2022-01" db="EMBL/GenBank/DDBJ databases">
        <authorList>
            <person name="King R."/>
        </authorList>
    </citation>
    <scope>NUCLEOTIDE SEQUENCE</scope>
</reference>
<feature type="chain" id="PRO_5040247628" description="Peptidase S1 domain-containing protein" evidence="11">
    <location>
        <begin position="20"/>
        <end position="265"/>
    </location>
</feature>
<dbReference type="OrthoDB" id="10051896at2759"/>
<dbReference type="PROSITE" id="PS00134">
    <property type="entry name" value="TRYPSIN_HIS"/>
    <property type="match status" value="1"/>
</dbReference>
<name>A0A9N9RT50_9DIPT</name>
<dbReference type="AlphaFoldDB" id="A0A9N9RT50"/>
<evidence type="ECO:0000256" key="4">
    <source>
        <dbReference type="ARBA" id="ARBA00022757"/>
    </source>
</evidence>
<keyword evidence="2" id="KW-0964">Secreted</keyword>
<organism evidence="13 14">
    <name type="scientific">Chironomus riparius</name>
    <dbReference type="NCBI Taxonomy" id="315576"/>
    <lineage>
        <taxon>Eukaryota</taxon>
        <taxon>Metazoa</taxon>
        <taxon>Ecdysozoa</taxon>
        <taxon>Arthropoda</taxon>
        <taxon>Hexapoda</taxon>
        <taxon>Insecta</taxon>
        <taxon>Pterygota</taxon>
        <taxon>Neoptera</taxon>
        <taxon>Endopterygota</taxon>
        <taxon>Diptera</taxon>
        <taxon>Nematocera</taxon>
        <taxon>Chironomoidea</taxon>
        <taxon>Chironomidae</taxon>
        <taxon>Chironominae</taxon>
        <taxon>Chironomus</taxon>
    </lineage>
</organism>
<dbReference type="Pfam" id="PF00089">
    <property type="entry name" value="Trypsin"/>
    <property type="match status" value="1"/>
</dbReference>
<keyword evidence="7" id="KW-0865">Zymogen</keyword>
<dbReference type="PROSITE" id="PS00135">
    <property type="entry name" value="TRYPSIN_SER"/>
    <property type="match status" value="1"/>
</dbReference>
<gene>
    <name evidence="13" type="ORF">CHIRRI_LOCUS5855</name>
</gene>
<dbReference type="PRINTS" id="PR00722">
    <property type="entry name" value="CHYMOTRYPSIN"/>
</dbReference>
<dbReference type="GO" id="GO:0005576">
    <property type="term" value="C:extracellular region"/>
    <property type="evidence" value="ECO:0007669"/>
    <property type="project" value="UniProtKB-SubCell"/>
</dbReference>
<dbReference type="SMART" id="SM00020">
    <property type="entry name" value="Tryp_SPc"/>
    <property type="match status" value="1"/>
</dbReference>
<dbReference type="InterPro" id="IPR009003">
    <property type="entry name" value="Peptidase_S1_PA"/>
</dbReference>
<dbReference type="InterPro" id="IPR018114">
    <property type="entry name" value="TRYPSIN_HIS"/>
</dbReference>
<dbReference type="GO" id="GO:0004252">
    <property type="term" value="F:serine-type endopeptidase activity"/>
    <property type="evidence" value="ECO:0007669"/>
    <property type="project" value="InterPro"/>
</dbReference>
<keyword evidence="11" id="KW-0732">Signal</keyword>
<keyword evidence="14" id="KW-1185">Reference proteome</keyword>
<evidence type="ECO:0000256" key="5">
    <source>
        <dbReference type="ARBA" id="ARBA00022801"/>
    </source>
</evidence>
<reference evidence="13" key="2">
    <citation type="submission" date="2022-10" db="EMBL/GenBank/DDBJ databases">
        <authorList>
            <consortium name="ENA_rothamsted_submissions"/>
            <consortium name="culmorum"/>
            <person name="King R."/>
        </authorList>
    </citation>
    <scope>NUCLEOTIDE SEQUENCE</scope>
</reference>
<dbReference type="PROSITE" id="PS50240">
    <property type="entry name" value="TRYPSIN_DOM"/>
    <property type="match status" value="1"/>
</dbReference>
<dbReference type="InterPro" id="IPR050430">
    <property type="entry name" value="Peptidase_S1"/>
</dbReference>
<dbReference type="Proteomes" id="UP001153620">
    <property type="component" value="Chromosome 2"/>
</dbReference>
<dbReference type="InterPro" id="IPR033116">
    <property type="entry name" value="TRYPSIN_SER"/>
</dbReference>
<dbReference type="GO" id="GO:0016485">
    <property type="term" value="P:protein processing"/>
    <property type="evidence" value="ECO:0007669"/>
    <property type="project" value="UniProtKB-ARBA"/>
</dbReference>
<evidence type="ECO:0000256" key="1">
    <source>
        <dbReference type="ARBA" id="ARBA00004613"/>
    </source>
</evidence>
<dbReference type="Gene3D" id="2.40.10.10">
    <property type="entry name" value="Trypsin-like serine proteases"/>
    <property type="match status" value="1"/>
</dbReference>
<evidence type="ECO:0000256" key="6">
    <source>
        <dbReference type="ARBA" id="ARBA00022825"/>
    </source>
</evidence>
<evidence type="ECO:0000256" key="3">
    <source>
        <dbReference type="ARBA" id="ARBA00022670"/>
    </source>
</evidence>
<dbReference type="GO" id="GO:0007586">
    <property type="term" value="P:digestion"/>
    <property type="evidence" value="ECO:0007669"/>
    <property type="project" value="UniProtKB-KW"/>
</dbReference>
<keyword evidence="4" id="KW-0222">Digestion</keyword>
<evidence type="ECO:0000313" key="14">
    <source>
        <dbReference type="Proteomes" id="UP001153620"/>
    </source>
</evidence>
<dbReference type="SUPFAM" id="SSF50494">
    <property type="entry name" value="Trypsin-like serine proteases"/>
    <property type="match status" value="1"/>
</dbReference>
<dbReference type="CDD" id="cd00190">
    <property type="entry name" value="Tryp_SPc"/>
    <property type="match status" value="1"/>
</dbReference>
<evidence type="ECO:0000256" key="2">
    <source>
        <dbReference type="ARBA" id="ARBA00022525"/>
    </source>
</evidence>
<evidence type="ECO:0000256" key="7">
    <source>
        <dbReference type="ARBA" id="ARBA00023145"/>
    </source>
</evidence>
<keyword evidence="5 10" id="KW-0378">Hydrolase</keyword>
<dbReference type="PANTHER" id="PTHR24276:SF98">
    <property type="entry name" value="FI18310P1-RELATED"/>
    <property type="match status" value="1"/>
</dbReference>
<sequence length="265" mass="28738">MGLKKLIFVLCAFICYAGASEIAPLIVNGTDATIEEFPFLASLRFNNSHTCGSTIINEIWILTAAHCVVGRIGKTDLFSVHVESKYLYPSNPNVVFAETIYPHQGYNASNQYINDIALIKLKEPLKIQLFDWKVKLAMRGAYYKTGTPAVLAGWGYNESGGVAQTTLQKVNLQIYTASDCDEIHNSKVHASNICGGVEGGYQGQCSGDSGGPLLVRGVQVGIVSWSVKPCTVPPYPGVYASVAHFTDWIEETVGFNMGLNVFLSA</sequence>
<feature type="domain" description="Peptidase S1" evidence="12">
    <location>
        <begin position="26"/>
        <end position="254"/>
    </location>
</feature>
<proteinExistence type="inferred from homology"/>
<comment type="subcellular location">
    <subcellularLocation>
        <location evidence="1">Secreted</location>
    </subcellularLocation>
</comment>
<evidence type="ECO:0000256" key="9">
    <source>
        <dbReference type="ARBA" id="ARBA00024195"/>
    </source>
</evidence>
<protein>
    <recommendedName>
        <fullName evidence="12">Peptidase S1 domain-containing protein</fullName>
    </recommendedName>
</protein>
<keyword evidence="3 10" id="KW-0645">Protease</keyword>
<evidence type="ECO:0000256" key="8">
    <source>
        <dbReference type="ARBA" id="ARBA00023157"/>
    </source>
</evidence>